<dbReference type="AlphaFoldDB" id="A0A1H7TZ86"/>
<gene>
    <name evidence="1" type="ORF">SAMN05192542_11731</name>
</gene>
<proteinExistence type="predicted"/>
<sequence>MAQTPLIENRHDGGFLVTEARGHRSRDIATLSGGVKILAGEVLGFKSGGTASATAKAGNTGNGAITMDATTPVLAGAQLGVYTAICTTAATNGGTFQVKDPLHNVLGNATVGSAFSNQIKFTIADGATDFAVGDEFDIEVTAVDGVFEPLDFGASDGTQNAAGISFAIVDVTLADRPGTVVVRDAEVNASELIWPTGATAAQIATATAALKELGVISR</sequence>
<reference evidence="2" key="1">
    <citation type="submission" date="2016-10" db="EMBL/GenBank/DDBJ databases">
        <authorList>
            <person name="Varghese N."/>
            <person name="Submissions S."/>
        </authorList>
    </citation>
    <scope>NUCLEOTIDE SEQUENCE [LARGE SCALE GENOMIC DNA]</scope>
    <source>
        <strain evidence="2">LMG 26416</strain>
    </source>
</reference>
<keyword evidence="2" id="KW-1185">Reference proteome</keyword>
<accession>A0A1H7TZ86</accession>
<dbReference type="Pfam" id="PF02924">
    <property type="entry name" value="HDPD"/>
    <property type="match status" value="1"/>
</dbReference>
<protein>
    <submittedName>
        <fullName evidence="1">Bacteriophage lambda head decoration protein D</fullName>
    </submittedName>
</protein>
<dbReference type="RefSeq" id="WP_090545115.1">
    <property type="nucleotide sequence ID" value="NZ_FNSR01000001.1"/>
</dbReference>
<evidence type="ECO:0000313" key="2">
    <source>
        <dbReference type="Proteomes" id="UP000199120"/>
    </source>
</evidence>
<dbReference type="Proteomes" id="UP000199120">
    <property type="component" value="Unassembled WGS sequence"/>
</dbReference>
<dbReference type="STRING" id="416943.SAMN05445871_2419"/>
<dbReference type="OrthoDB" id="7032972at2"/>
<dbReference type="EMBL" id="FOAJ01000017">
    <property type="protein sequence ID" value="SEL89844.1"/>
    <property type="molecule type" value="Genomic_DNA"/>
</dbReference>
<dbReference type="InterPro" id="IPR004195">
    <property type="entry name" value="Head_decoration_D"/>
</dbReference>
<evidence type="ECO:0000313" key="1">
    <source>
        <dbReference type="EMBL" id="SEL89844.1"/>
    </source>
</evidence>
<name>A0A1H7TZ86_9BURK</name>
<organism evidence="1 2">
    <name type="scientific">Paraburkholderia caballeronis</name>
    <dbReference type="NCBI Taxonomy" id="416943"/>
    <lineage>
        <taxon>Bacteria</taxon>
        <taxon>Pseudomonadati</taxon>
        <taxon>Pseudomonadota</taxon>
        <taxon>Betaproteobacteria</taxon>
        <taxon>Burkholderiales</taxon>
        <taxon>Burkholderiaceae</taxon>
        <taxon>Paraburkholderia</taxon>
    </lineage>
</organism>